<reference evidence="4 5" key="1">
    <citation type="submission" date="2016-02" db="EMBL/GenBank/DDBJ databases">
        <title>Genome sequence of Moorella mulderi DSM 14980.</title>
        <authorList>
            <person name="Poehlein A."/>
            <person name="Daniel R."/>
        </authorList>
    </citation>
    <scope>NUCLEOTIDE SEQUENCE [LARGE SCALE GENOMIC DNA]</scope>
    <source>
        <strain evidence="4 5">DSM 14980</strain>
    </source>
</reference>
<dbReference type="EC" id="4.3.2.3" evidence="4"/>
<comment type="caution">
    <text evidence="4">The sequence shown here is derived from an EMBL/GenBank/DDBJ whole genome shotgun (WGS) entry which is preliminary data.</text>
</comment>
<keyword evidence="5" id="KW-1185">Reference proteome</keyword>
<keyword evidence="2" id="KW-0479">Metal-binding</keyword>
<keyword evidence="4" id="KW-0456">Lyase</keyword>
<dbReference type="InterPro" id="IPR051121">
    <property type="entry name" value="FAH"/>
</dbReference>
<dbReference type="PANTHER" id="PTHR42796:SF4">
    <property type="entry name" value="FUMARYLACETOACETATE HYDROLASE DOMAIN-CONTAINING PROTEIN 2A"/>
    <property type="match status" value="1"/>
</dbReference>
<dbReference type="SUPFAM" id="SSF56529">
    <property type="entry name" value="FAH"/>
    <property type="match status" value="1"/>
</dbReference>
<dbReference type="GO" id="GO:0044281">
    <property type="term" value="P:small molecule metabolic process"/>
    <property type="evidence" value="ECO:0007669"/>
    <property type="project" value="UniProtKB-ARBA"/>
</dbReference>
<evidence type="ECO:0000256" key="2">
    <source>
        <dbReference type="ARBA" id="ARBA00022723"/>
    </source>
</evidence>
<dbReference type="InterPro" id="IPR036663">
    <property type="entry name" value="Fumarylacetoacetase_C_sf"/>
</dbReference>
<feature type="domain" description="Fumarylacetoacetase-like C-terminal" evidence="3">
    <location>
        <begin position="53"/>
        <end position="246"/>
    </location>
</feature>
<name>A0A151ANK2_9FIRM</name>
<dbReference type="PANTHER" id="PTHR42796">
    <property type="entry name" value="FUMARYLACETOACETATE HYDROLASE DOMAIN-CONTAINING PROTEIN 2A-RELATED"/>
    <property type="match status" value="1"/>
</dbReference>
<proteinExistence type="inferred from homology"/>
<dbReference type="GO" id="GO:0046872">
    <property type="term" value="F:metal ion binding"/>
    <property type="evidence" value="ECO:0007669"/>
    <property type="project" value="UniProtKB-KW"/>
</dbReference>
<sequence>MVAFLKGGSQAIEAARKAVDYVKSNPGASGPNGEKLVYNLRDVKVLNPVKPTKIICIGRSFMSHVQIGNLDVPDEPHIFFKPHSSIVEPEGYVLLPKVWPDKVTYGTELTAVIGKKGKNFTKEEAYEYVAGWTILNDVTCRGMLYPKNKTFDTFAPFGPYIVPFDQIPDPQKVELKFRVNGEWKQEGNTKDMMWTIPEIIANVSQHMTLEVGDIIALGDIGAPDTVKEGDIMEAIIPEIGVLRNPVKKEE</sequence>
<dbReference type="InterPro" id="IPR011234">
    <property type="entry name" value="Fumarylacetoacetase-like_C"/>
</dbReference>
<gene>
    <name evidence="4" type="ORF">MOMUL_30870</name>
</gene>
<evidence type="ECO:0000313" key="4">
    <source>
        <dbReference type="EMBL" id="KYH29211.1"/>
    </source>
</evidence>
<comment type="similarity">
    <text evidence="1">Belongs to the FAH family.</text>
</comment>
<protein>
    <submittedName>
        <fullName evidence="4">Ureidoglycolate lyase</fullName>
        <ecNumber evidence="4">4.3.2.3</ecNumber>
    </submittedName>
</protein>
<dbReference type="Gene3D" id="3.90.850.10">
    <property type="entry name" value="Fumarylacetoacetase-like, C-terminal domain"/>
    <property type="match status" value="1"/>
</dbReference>
<organism evidence="4 5">
    <name type="scientific">Moorella mulderi DSM 14980</name>
    <dbReference type="NCBI Taxonomy" id="1122241"/>
    <lineage>
        <taxon>Bacteria</taxon>
        <taxon>Bacillati</taxon>
        <taxon>Bacillota</taxon>
        <taxon>Clostridia</taxon>
        <taxon>Neomoorellales</taxon>
        <taxon>Neomoorellaceae</taxon>
        <taxon>Neomoorella</taxon>
    </lineage>
</organism>
<dbReference type="GO" id="GO:0050385">
    <property type="term" value="F:ureidoglycolate lyase activity"/>
    <property type="evidence" value="ECO:0007669"/>
    <property type="project" value="UniProtKB-EC"/>
</dbReference>
<dbReference type="AlphaFoldDB" id="A0A151ANK2"/>
<dbReference type="Pfam" id="PF01557">
    <property type="entry name" value="FAA_hydrolase"/>
    <property type="match status" value="1"/>
</dbReference>
<dbReference type="PATRIC" id="fig|1122241.3.peg.3309"/>
<dbReference type="Proteomes" id="UP000075670">
    <property type="component" value="Unassembled WGS sequence"/>
</dbReference>
<evidence type="ECO:0000256" key="1">
    <source>
        <dbReference type="ARBA" id="ARBA00010211"/>
    </source>
</evidence>
<evidence type="ECO:0000313" key="5">
    <source>
        <dbReference type="Proteomes" id="UP000075670"/>
    </source>
</evidence>
<evidence type="ECO:0000259" key="3">
    <source>
        <dbReference type="Pfam" id="PF01557"/>
    </source>
</evidence>
<dbReference type="EMBL" id="LTBC01000053">
    <property type="protein sequence ID" value="KYH29211.1"/>
    <property type="molecule type" value="Genomic_DNA"/>
</dbReference>
<accession>A0A151ANK2</accession>